<protein>
    <submittedName>
        <fullName evidence="1">Uncharacterized protein</fullName>
    </submittedName>
</protein>
<proteinExistence type="predicted"/>
<accession>A0A4U5MKG6</accession>
<sequence>MSSQSQRELFFWVADLIEGFSFNNRFQTVAETMMDHPNGKSHYRRSSLAPGVVLAASPRPGLAAPLQLLDAASSRTTFPACARSGGFCASAPRTSKSHHRCHRSTPACPALTNALLRHDESFAVTSIDNSPCSSRSAQEPGLTA</sequence>
<dbReference type="AlphaFoldDB" id="A0A4U5MKG6"/>
<comment type="caution">
    <text evidence="1">The sequence shown here is derived from an EMBL/GenBank/DDBJ whole genome shotgun (WGS) entry which is preliminary data.</text>
</comment>
<dbReference type="Proteomes" id="UP000298663">
    <property type="component" value="Unassembled WGS sequence"/>
</dbReference>
<evidence type="ECO:0000313" key="1">
    <source>
        <dbReference type="EMBL" id="TKR69603.1"/>
    </source>
</evidence>
<name>A0A4U5MKG6_STECR</name>
<reference evidence="1 2" key="2">
    <citation type="journal article" date="2019" name="G3 (Bethesda)">
        <title>Hybrid Assembly of the Genome of the Entomopathogenic Nematode Steinernema carpocapsae Identifies the X-Chromosome.</title>
        <authorList>
            <person name="Serra L."/>
            <person name="Macchietto M."/>
            <person name="Macias-Munoz A."/>
            <person name="McGill C.J."/>
            <person name="Rodriguez I.M."/>
            <person name="Rodriguez B."/>
            <person name="Murad R."/>
            <person name="Mortazavi A."/>
        </authorList>
    </citation>
    <scope>NUCLEOTIDE SEQUENCE [LARGE SCALE GENOMIC DNA]</scope>
    <source>
        <strain evidence="1 2">ALL</strain>
    </source>
</reference>
<evidence type="ECO:0000313" key="2">
    <source>
        <dbReference type="Proteomes" id="UP000298663"/>
    </source>
</evidence>
<gene>
    <name evidence="1" type="ORF">L596_021743</name>
</gene>
<organism evidence="1 2">
    <name type="scientific">Steinernema carpocapsae</name>
    <name type="common">Entomopathogenic nematode</name>
    <dbReference type="NCBI Taxonomy" id="34508"/>
    <lineage>
        <taxon>Eukaryota</taxon>
        <taxon>Metazoa</taxon>
        <taxon>Ecdysozoa</taxon>
        <taxon>Nematoda</taxon>
        <taxon>Chromadorea</taxon>
        <taxon>Rhabditida</taxon>
        <taxon>Tylenchina</taxon>
        <taxon>Panagrolaimomorpha</taxon>
        <taxon>Strongyloidoidea</taxon>
        <taxon>Steinernematidae</taxon>
        <taxon>Steinernema</taxon>
    </lineage>
</organism>
<keyword evidence="2" id="KW-1185">Reference proteome</keyword>
<reference evidence="1 2" key="1">
    <citation type="journal article" date="2015" name="Genome Biol.">
        <title>Comparative genomics of Steinernema reveals deeply conserved gene regulatory networks.</title>
        <authorList>
            <person name="Dillman A.R."/>
            <person name="Macchietto M."/>
            <person name="Porter C.F."/>
            <person name="Rogers A."/>
            <person name="Williams B."/>
            <person name="Antoshechkin I."/>
            <person name="Lee M.M."/>
            <person name="Goodwin Z."/>
            <person name="Lu X."/>
            <person name="Lewis E.E."/>
            <person name="Goodrich-Blair H."/>
            <person name="Stock S.P."/>
            <person name="Adams B.J."/>
            <person name="Sternberg P.W."/>
            <person name="Mortazavi A."/>
        </authorList>
    </citation>
    <scope>NUCLEOTIDE SEQUENCE [LARGE SCALE GENOMIC DNA]</scope>
    <source>
        <strain evidence="1 2">ALL</strain>
    </source>
</reference>
<dbReference type="EMBL" id="AZBU02000007">
    <property type="protein sequence ID" value="TKR69603.1"/>
    <property type="molecule type" value="Genomic_DNA"/>
</dbReference>